<dbReference type="EMBL" id="BAAAZG010000030">
    <property type="protein sequence ID" value="GAA4081557.1"/>
    <property type="molecule type" value="Genomic_DNA"/>
</dbReference>
<proteinExistence type="predicted"/>
<name>A0ABP7W6A1_9ACTN</name>
<evidence type="ECO:0000313" key="2">
    <source>
        <dbReference type="Proteomes" id="UP001500683"/>
    </source>
</evidence>
<evidence type="ECO:0000313" key="1">
    <source>
        <dbReference type="EMBL" id="GAA4081557.1"/>
    </source>
</evidence>
<gene>
    <name evidence="1" type="ORF">GCM10022214_45560</name>
</gene>
<sequence length="96" mass="11035">MAFRLWATIALTLSQADGWRTLAAAHEQKSAEEAALGQVREAARHEGRAEAYKTAASVVEDVVSGLGPYWGHYMRWDERPRRWRWALRVLLDRVTR</sequence>
<protein>
    <submittedName>
        <fullName evidence="1">Uncharacterized protein</fullName>
    </submittedName>
</protein>
<keyword evidence="2" id="KW-1185">Reference proteome</keyword>
<reference evidence="2" key="1">
    <citation type="journal article" date="2019" name="Int. J. Syst. Evol. Microbiol.">
        <title>The Global Catalogue of Microorganisms (GCM) 10K type strain sequencing project: providing services to taxonomists for standard genome sequencing and annotation.</title>
        <authorList>
            <consortium name="The Broad Institute Genomics Platform"/>
            <consortium name="The Broad Institute Genome Sequencing Center for Infectious Disease"/>
            <person name="Wu L."/>
            <person name="Ma J."/>
        </authorList>
    </citation>
    <scope>NUCLEOTIDE SEQUENCE [LARGE SCALE GENOMIC DNA]</scope>
    <source>
        <strain evidence="2">JCM 16702</strain>
    </source>
</reference>
<accession>A0ABP7W6A1</accession>
<dbReference type="RefSeq" id="WP_344950901.1">
    <property type="nucleotide sequence ID" value="NZ_BAAAZG010000030.1"/>
</dbReference>
<organism evidence="1 2">
    <name type="scientific">Actinomadura miaoliensis</name>
    <dbReference type="NCBI Taxonomy" id="430685"/>
    <lineage>
        <taxon>Bacteria</taxon>
        <taxon>Bacillati</taxon>
        <taxon>Actinomycetota</taxon>
        <taxon>Actinomycetes</taxon>
        <taxon>Streptosporangiales</taxon>
        <taxon>Thermomonosporaceae</taxon>
        <taxon>Actinomadura</taxon>
    </lineage>
</organism>
<comment type="caution">
    <text evidence="1">The sequence shown here is derived from an EMBL/GenBank/DDBJ whole genome shotgun (WGS) entry which is preliminary data.</text>
</comment>
<dbReference type="Proteomes" id="UP001500683">
    <property type="component" value="Unassembled WGS sequence"/>
</dbReference>